<comment type="caution">
    <text evidence="2">The sequence shown here is derived from an EMBL/GenBank/DDBJ whole genome shotgun (WGS) entry which is preliminary data.</text>
</comment>
<name>A0A7V9Z1Y5_9BACL</name>
<dbReference type="Proteomes" id="UP000580891">
    <property type="component" value="Unassembled WGS sequence"/>
</dbReference>
<evidence type="ECO:0000313" key="2">
    <source>
        <dbReference type="EMBL" id="MBA2872598.1"/>
    </source>
</evidence>
<reference evidence="2 3" key="1">
    <citation type="submission" date="2020-07" db="EMBL/GenBank/DDBJ databases">
        <title>Genomic Encyclopedia of Type Strains, Phase IV (KMG-IV): sequencing the most valuable type-strain genomes for metagenomic binning, comparative biology and taxonomic classification.</title>
        <authorList>
            <person name="Goeker M."/>
        </authorList>
    </citation>
    <scope>NUCLEOTIDE SEQUENCE [LARGE SCALE GENOMIC DNA]</scope>
    <source>
        <strain evidence="2 3">DSM 25220</strain>
    </source>
</reference>
<dbReference type="AlphaFoldDB" id="A0A7V9Z1Y5"/>
<dbReference type="GO" id="GO:0051301">
    <property type="term" value="P:cell division"/>
    <property type="evidence" value="ECO:0007669"/>
    <property type="project" value="UniProtKB-KW"/>
</dbReference>
<keyword evidence="3" id="KW-1185">Reference proteome</keyword>
<evidence type="ECO:0000256" key="1">
    <source>
        <dbReference type="SAM" id="Coils"/>
    </source>
</evidence>
<organism evidence="2 3">
    <name type="scientific">[Anoxybacillus] calidus</name>
    <dbReference type="NCBI Taxonomy" id="575178"/>
    <lineage>
        <taxon>Bacteria</taxon>
        <taxon>Bacillati</taxon>
        <taxon>Bacillota</taxon>
        <taxon>Bacilli</taxon>
        <taxon>Bacillales</taxon>
        <taxon>Anoxybacillaceae</taxon>
        <taxon>Paranoxybacillus</taxon>
    </lineage>
</organism>
<keyword evidence="1" id="KW-0175">Coiled coil</keyword>
<sequence length="67" mass="8101">MGQPFTDNSHLIEDVAALRKEIVQLKERILQLEQQISDIQRKCRHVFFETPFMRKCVKCHYVESLYY</sequence>
<feature type="coiled-coil region" evidence="1">
    <location>
        <begin position="8"/>
        <end position="42"/>
    </location>
</feature>
<proteinExistence type="predicted"/>
<keyword evidence="2" id="KW-0131">Cell cycle</keyword>
<dbReference type="RefSeq" id="WP_181538352.1">
    <property type="nucleotide sequence ID" value="NZ_JACDUU010000007.1"/>
</dbReference>
<protein>
    <submittedName>
        <fullName evidence="2">Cell division protein FtsB</fullName>
    </submittedName>
</protein>
<keyword evidence="2" id="KW-0132">Cell division</keyword>
<gene>
    <name evidence="2" type="ORF">HNQ85_002909</name>
</gene>
<evidence type="ECO:0000313" key="3">
    <source>
        <dbReference type="Proteomes" id="UP000580891"/>
    </source>
</evidence>
<accession>A0A7V9Z1Y5</accession>
<dbReference type="EMBL" id="JACDUU010000007">
    <property type="protein sequence ID" value="MBA2872598.1"/>
    <property type="molecule type" value="Genomic_DNA"/>
</dbReference>